<dbReference type="PRINTS" id="PR00507">
    <property type="entry name" value="N12N6MTFRASE"/>
</dbReference>
<evidence type="ECO:0000256" key="5">
    <source>
        <dbReference type="ARBA" id="ARBA00022691"/>
    </source>
</evidence>
<accession>A0A2R6A6A4</accession>
<organism evidence="9 10">
    <name type="scientific">Candidatus Marsarchaeota G1 archaeon OSP_D</name>
    <dbReference type="NCBI Taxonomy" id="1978155"/>
    <lineage>
        <taxon>Archaea</taxon>
        <taxon>Candidatus Marsarchaeota</taxon>
        <taxon>Candidatus Marsarchaeota group 1</taxon>
    </lineage>
</organism>
<dbReference type="AlphaFoldDB" id="A0A2R6A6A4"/>
<keyword evidence="5" id="KW-0949">S-adenosyl-L-methionine</keyword>
<dbReference type="Gene3D" id="3.40.50.150">
    <property type="entry name" value="Vaccinia Virus protein VP39"/>
    <property type="match status" value="1"/>
</dbReference>
<dbReference type="InterPro" id="IPR050953">
    <property type="entry name" value="N4_N6_ade-DNA_methylase"/>
</dbReference>
<dbReference type="PANTHER" id="PTHR33841">
    <property type="entry name" value="DNA METHYLTRANSFERASE YEEA-RELATED"/>
    <property type="match status" value="1"/>
</dbReference>
<comment type="caution">
    <text evidence="9">The sequence shown here is derived from an EMBL/GenBank/DDBJ whole genome shotgun (WGS) entry which is preliminary data.</text>
</comment>
<dbReference type="PANTHER" id="PTHR33841:SF5">
    <property type="entry name" value="DNA METHYLASE (MODIFICATION METHYLASE) (METHYLTRANSFERASE)-RELATED"/>
    <property type="match status" value="1"/>
</dbReference>
<feature type="non-terminal residue" evidence="9">
    <location>
        <position position="1091"/>
    </location>
</feature>
<dbReference type="GO" id="GO:0008168">
    <property type="term" value="F:methyltransferase activity"/>
    <property type="evidence" value="ECO:0007669"/>
    <property type="project" value="UniProtKB-KW"/>
</dbReference>
<proteinExistence type="inferred from homology"/>
<feature type="domain" description="Type II methyltransferase M.TaqI-like" evidence="7">
    <location>
        <begin position="416"/>
        <end position="590"/>
    </location>
</feature>
<evidence type="ECO:0000256" key="3">
    <source>
        <dbReference type="ARBA" id="ARBA00022603"/>
    </source>
</evidence>
<evidence type="ECO:0000313" key="9">
    <source>
        <dbReference type="EMBL" id="PSN81833.1"/>
    </source>
</evidence>
<feature type="domain" description="Type II methyltransferase M.Eco57I C-terminal" evidence="8">
    <location>
        <begin position="703"/>
        <end position="917"/>
    </location>
</feature>
<comment type="similarity">
    <text evidence="1">Belongs to the N(4)/N(6)-methyltransferase family.</text>
</comment>
<dbReference type="EMBL" id="NEXC01000138">
    <property type="protein sequence ID" value="PSN81833.1"/>
    <property type="molecule type" value="Genomic_DNA"/>
</dbReference>
<evidence type="ECO:0000259" key="7">
    <source>
        <dbReference type="Pfam" id="PF07669"/>
    </source>
</evidence>
<dbReference type="Pfam" id="PF22837">
    <property type="entry name" value="M_Eco57I_C"/>
    <property type="match status" value="1"/>
</dbReference>
<protein>
    <recommendedName>
        <fullName evidence="2">site-specific DNA-methyltransferase (adenine-specific)</fullName>
        <ecNumber evidence="2">2.1.1.72</ecNumber>
    </recommendedName>
</protein>
<evidence type="ECO:0000256" key="2">
    <source>
        <dbReference type="ARBA" id="ARBA00011900"/>
    </source>
</evidence>
<evidence type="ECO:0000256" key="6">
    <source>
        <dbReference type="ARBA" id="ARBA00047942"/>
    </source>
</evidence>
<gene>
    <name evidence="9" type="ORF">B9Q01_09900</name>
</gene>
<reference evidence="9 10" key="1">
    <citation type="submission" date="2017-04" db="EMBL/GenBank/DDBJ databases">
        <title>Novel microbial lineages endemic to geothermal iron-oxide mats fill important gaps in the evolutionary history of Archaea.</title>
        <authorList>
            <person name="Jay Z.J."/>
            <person name="Beam J.P."/>
            <person name="Dlakic M."/>
            <person name="Rusch D.B."/>
            <person name="Kozubal M.A."/>
            <person name="Inskeep W.P."/>
        </authorList>
    </citation>
    <scope>NUCLEOTIDE SEQUENCE [LARGE SCALE GENOMIC DNA]</scope>
    <source>
        <strain evidence="9">OSP_D</strain>
    </source>
</reference>
<dbReference type="InterPro" id="IPR054520">
    <property type="entry name" value="M_Eco57I_C"/>
</dbReference>
<evidence type="ECO:0000313" key="10">
    <source>
        <dbReference type="Proteomes" id="UP000240880"/>
    </source>
</evidence>
<dbReference type="SUPFAM" id="SSF53335">
    <property type="entry name" value="S-adenosyl-L-methionine-dependent methyltransferases"/>
    <property type="match status" value="1"/>
</dbReference>
<name>A0A2R6A6A4_9ARCH</name>
<sequence length="1091" mass="126529">MKMSSFGYVENSVRQIIVEIINEIIKEENLPFERADSDVKLEGPKKSPNFADIVLWKKGGVLQQAALVIELKQPMYNPFDEEIVEKTFVYAAKLGAPYFATSNMQNIALFSSSENVPLMDRRKGFYKISSIARPSDLRREDVKKEMKNGLRNFLLKFTEIYSGKQVLPTIPVDEFFVYTLRTLVDSLSTPLTDAIIKAFNTDAVFKRGFQNWFVEQGWTPPLNERYYDDFNRSARQYLYLLANKLMFYLVLKTHVPDLPDLSVGKTKDGESLKKALQRYFEKAEGLSGDYETIFGINFIEKFPIPDEIVDPLKRFIKNLSKYDLKRIGYADLGKIFDKLIPVEERHKLGQYFTSQKHADGTYWSDVVDLIIGFTVKSPDAIVLDGAVGAGTFLIRAYARMKHLNPYLSHEEIISRLFGVDIAKFPALLSMINLAIRDLSVKENYPIIINEDFFNVEPSVNSNTIGKWVDINQRLSLLAKKEKKISIPPVDAFVGNPPYTRQEEMEEYIAEYKNKLVQKIESEWGFSLGKRSSIYVYFMLHGIKFLKEGGRIGYITSNSWLDVDYGKYLQEFLLKNTKIIALIESKVERWFEDADINTVITIAEKCNNEDERNNNVVKFVQLKKRLEDIIPTTNENQRWKAIDELTKLIENANEYYEDDRIRIFAKTQKELWDEGYEKGAREYVGSKWGKYIRAPDIFFKTLNKIQYQPLGQIYQVRKGYMKTPYKAFCLDQKTINSYKIENKFLKPVFSIAKNARYINMSNNSLEKLLVCNKSLNELKGTHLLNYIKSIEEMYPSLKRQKNWWQLKTKEPAQIVVIRTPFDRHIVMLNDIGAYVYDHNEIIVDNEDAKSLCAILNSTLYILYREIFGRTSLGLGTLKLEKVDLEKIPIINVKKLPNDIKRRLENSLDELSKREIKKIFEEIGANTPEEVSLEKIKPDRRELDKIVMGEILGLSEEEQLEVYRAVIDLVKTRIEKAKSVKRNEKKKGINLEQLAEDIIKEINLKPLPNFPDDYLNDLEIAETKNLPSGRKVTIENTLEGTWLNIDEKRIKCSSMEEAKYLRWAALTGKTKVPIPSDTQKMVHITQTFTKEYN</sequence>
<dbReference type="GO" id="GO:0006304">
    <property type="term" value="P:DNA modification"/>
    <property type="evidence" value="ECO:0007669"/>
    <property type="project" value="InterPro"/>
</dbReference>
<comment type="catalytic activity">
    <reaction evidence="6">
        <text>a 2'-deoxyadenosine in DNA + S-adenosyl-L-methionine = an N(6)-methyl-2'-deoxyadenosine in DNA + S-adenosyl-L-homocysteine + H(+)</text>
        <dbReference type="Rhea" id="RHEA:15197"/>
        <dbReference type="Rhea" id="RHEA-COMP:12418"/>
        <dbReference type="Rhea" id="RHEA-COMP:12419"/>
        <dbReference type="ChEBI" id="CHEBI:15378"/>
        <dbReference type="ChEBI" id="CHEBI:57856"/>
        <dbReference type="ChEBI" id="CHEBI:59789"/>
        <dbReference type="ChEBI" id="CHEBI:90615"/>
        <dbReference type="ChEBI" id="CHEBI:90616"/>
        <dbReference type="EC" id="2.1.1.72"/>
    </reaction>
</comment>
<dbReference type="InterPro" id="IPR011639">
    <property type="entry name" value="MethylTrfase_TaqI-like_dom"/>
</dbReference>
<dbReference type="InterPro" id="IPR029063">
    <property type="entry name" value="SAM-dependent_MTases_sf"/>
</dbReference>
<dbReference type="GO" id="GO:0032259">
    <property type="term" value="P:methylation"/>
    <property type="evidence" value="ECO:0007669"/>
    <property type="project" value="UniProtKB-KW"/>
</dbReference>
<keyword evidence="4" id="KW-0808">Transferase</keyword>
<evidence type="ECO:0000259" key="8">
    <source>
        <dbReference type="Pfam" id="PF22837"/>
    </source>
</evidence>
<evidence type="ECO:0000256" key="4">
    <source>
        <dbReference type="ARBA" id="ARBA00022679"/>
    </source>
</evidence>
<evidence type="ECO:0000256" key="1">
    <source>
        <dbReference type="ARBA" id="ARBA00006594"/>
    </source>
</evidence>
<keyword evidence="3" id="KW-0489">Methyltransferase</keyword>
<dbReference type="Pfam" id="PF07669">
    <property type="entry name" value="Eco57I"/>
    <property type="match status" value="1"/>
</dbReference>
<dbReference type="Proteomes" id="UP000240880">
    <property type="component" value="Unassembled WGS sequence"/>
</dbReference>
<dbReference type="EC" id="2.1.1.72" evidence="2"/>